<evidence type="ECO:0000259" key="1">
    <source>
        <dbReference type="PROSITE" id="PS51819"/>
    </source>
</evidence>
<gene>
    <name evidence="2" type="ORF">SAMN05421837_10312</name>
</gene>
<keyword evidence="3" id="KW-1185">Reference proteome</keyword>
<proteinExistence type="predicted"/>
<evidence type="ECO:0000313" key="3">
    <source>
        <dbReference type="Proteomes" id="UP000198878"/>
    </source>
</evidence>
<dbReference type="AlphaFoldDB" id="A0A1H5QIF7"/>
<dbReference type="Proteomes" id="UP000198878">
    <property type="component" value="Unassembled WGS sequence"/>
</dbReference>
<name>A0A1H5QIF7_9PSEU</name>
<feature type="domain" description="VOC" evidence="1">
    <location>
        <begin position="20"/>
        <end position="134"/>
    </location>
</feature>
<reference evidence="3" key="1">
    <citation type="submission" date="2016-10" db="EMBL/GenBank/DDBJ databases">
        <authorList>
            <person name="Varghese N."/>
            <person name="Submissions S."/>
        </authorList>
    </citation>
    <scope>NUCLEOTIDE SEQUENCE [LARGE SCALE GENOMIC DNA]</scope>
    <source>
        <strain evidence="3">DSM 44654</strain>
    </source>
</reference>
<dbReference type="InterPro" id="IPR004360">
    <property type="entry name" value="Glyas_Fos-R_dOase_dom"/>
</dbReference>
<dbReference type="STRING" id="218821.SAMN05421837_10312"/>
<dbReference type="InterPro" id="IPR029068">
    <property type="entry name" value="Glyas_Bleomycin-R_OHBP_Dase"/>
</dbReference>
<dbReference type="PROSITE" id="PS51819">
    <property type="entry name" value="VOC"/>
    <property type="match status" value="1"/>
</dbReference>
<accession>A0A1H5QIF7</accession>
<dbReference type="EMBL" id="FNUJ01000003">
    <property type="protein sequence ID" value="SEF25942.1"/>
    <property type="molecule type" value="Genomic_DNA"/>
</dbReference>
<dbReference type="Pfam" id="PF00903">
    <property type="entry name" value="Glyoxalase"/>
    <property type="match status" value="1"/>
</dbReference>
<evidence type="ECO:0000313" key="2">
    <source>
        <dbReference type="EMBL" id="SEF25942.1"/>
    </source>
</evidence>
<protein>
    <recommendedName>
        <fullName evidence="1">VOC domain-containing protein</fullName>
    </recommendedName>
</protein>
<organism evidence="2 3">
    <name type="scientific">Amycolatopsis pretoriensis</name>
    <dbReference type="NCBI Taxonomy" id="218821"/>
    <lineage>
        <taxon>Bacteria</taxon>
        <taxon>Bacillati</taxon>
        <taxon>Actinomycetota</taxon>
        <taxon>Actinomycetes</taxon>
        <taxon>Pseudonocardiales</taxon>
        <taxon>Pseudonocardiaceae</taxon>
        <taxon>Amycolatopsis</taxon>
    </lineage>
</organism>
<dbReference type="Gene3D" id="3.10.180.10">
    <property type="entry name" value="2,3-Dihydroxybiphenyl 1,2-Dioxygenase, domain 1"/>
    <property type="match status" value="1"/>
</dbReference>
<dbReference type="InterPro" id="IPR037523">
    <property type="entry name" value="VOC_core"/>
</dbReference>
<sequence>MVIGRNDHRAGGTLGAMTFGLHHVQLAIEPGSEDRCRAFYVGVLGLTEIPKPPALAGRGGLWLRTGGLELHLGVEPGFRPARKAHPGILADDLDALADRLHRHGAEVEWDDGFPGHRRFYTHDCLGNRLEFLSPA</sequence>
<dbReference type="SUPFAM" id="SSF54593">
    <property type="entry name" value="Glyoxalase/Bleomycin resistance protein/Dihydroxybiphenyl dioxygenase"/>
    <property type="match status" value="1"/>
</dbReference>
<dbReference type="PANTHER" id="PTHR39175">
    <property type="entry name" value="FAMILY PROTEIN, PUTATIVE (AFU_ORTHOLOGUE AFUA_3G15060)-RELATED"/>
    <property type="match status" value="1"/>
</dbReference>
<dbReference type="PANTHER" id="PTHR39175:SF1">
    <property type="entry name" value="FAMILY PROTEIN, PUTATIVE (AFU_ORTHOLOGUE AFUA_3G15060)-RELATED"/>
    <property type="match status" value="1"/>
</dbReference>